<keyword evidence="1" id="KW-0812">Transmembrane</keyword>
<feature type="transmembrane region" description="Helical" evidence="1">
    <location>
        <begin position="115"/>
        <end position="132"/>
    </location>
</feature>
<dbReference type="PATRIC" id="fig|999422.3.peg.2158"/>
<reference evidence="2 3" key="1">
    <citation type="submission" date="2011-12" db="EMBL/GenBank/DDBJ databases">
        <title>The Genome Sequence of Prevotella maculosa OT 289.</title>
        <authorList>
            <consortium name="The Broad Institute Genome Sequencing Platform"/>
            <person name="Earl A."/>
            <person name="Ward D."/>
            <person name="Feldgarden M."/>
            <person name="Gevers D."/>
            <person name="Izard J."/>
            <person name="Blanton J.M."/>
            <person name="Mathney J."/>
            <person name="Tanner A.C."/>
            <person name="Dewhirst F.E."/>
            <person name="Young S.K."/>
            <person name="Zeng Q."/>
            <person name="Gargeya S."/>
            <person name="Fitzgerald M."/>
            <person name="Haas B."/>
            <person name="Abouelleil A."/>
            <person name="Alvarado L."/>
            <person name="Arachchi H.M."/>
            <person name="Berlin A."/>
            <person name="Chapman S.B."/>
            <person name="Gearin G."/>
            <person name="Goldberg J."/>
            <person name="Griggs A."/>
            <person name="Gujja S."/>
            <person name="Hansen M."/>
            <person name="Heiman D."/>
            <person name="Howarth C."/>
            <person name="Larimer J."/>
            <person name="Lui A."/>
            <person name="MacDonald P.J.P."/>
            <person name="McCowen C."/>
            <person name="Montmayeur A."/>
            <person name="Murphy C."/>
            <person name="Neiman D."/>
            <person name="Pearson M."/>
            <person name="Priest M."/>
            <person name="Roberts A."/>
            <person name="Saif S."/>
            <person name="Shea T."/>
            <person name="Sisk P."/>
            <person name="Stolte C."/>
            <person name="Sykes S."/>
            <person name="Wortman J."/>
            <person name="Nusbaum C."/>
            <person name="Birren B."/>
        </authorList>
    </citation>
    <scope>NUCLEOTIDE SEQUENCE [LARGE SCALE GENOMIC DNA]</scope>
    <source>
        <strain evidence="2 3">OT 289</strain>
    </source>
</reference>
<comment type="caution">
    <text evidence="2">The sequence shown here is derived from an EMBL/GenBank/DDBJ whole genome shotgun (WGS) entry which is preliminary data.</text>
</comment>
<feature type="transmembrane region" description="Helical" evidence="1">
    <location>
        <begin position="45"/>
        <end position="66"/>
    </location>
</feature>
<keyword evidence="1" id="KW-1133">Transmembrane helix</keyword>
<feature type="transmembrane region" description="Helical" evidence="1">
    <location>
        <begin position="7"/>
        <end position="25"/>
    </location>
</feature>
<sequence length="147" mass="16777">MKRIQKILLVGYLVPLMMALSWVVINENDVFEILGTGHADANQEFIFASLMEILTICVIPVALRLFKFRCIRNAVKNDNDTHLRMFLICSLVRLEMILLPMLANVVFYYLFMNVAFGYMGIILFLSACFILPTKARCEDEYAAIANG</sequence>
<accession>H1HPF9</accession>
<gene>
    <name evidence="2" type="ORF">HMPREF9944_02053</name>
</gene>
<feature type="transmembrane region" description="Helical" evidence="1">
    <location>
        <begin position="86"/>
        <end position="109"/>
    </location>
</feature>
<dbReference type="Proteomes" id="UP000003167">
    <property type="component" value="Unassembled WGS sequence"/>
</dbReference>
<keyword evidence="1" id="KW-0472">Membrane</keyword>
<dbReference type="RefSeq" id="WP_008566098.1">
    <property type="nucleotide sequence ID" value="NZ_JH594507.1"/>
</dbReference>
<dbReference type="OrthoDB" id="1082490at2"/>
<proteinExistence type="predicted"/>
<dbReference type="HOGENOM" id="CLU_136626_1_0_10"/>
<evidence type="ECO:0000256" key="1">
    <source>
        <dbReference type="SAM" id="Phobius"/>
    </source>
</evidence>
<dbReference type="AlphaFoldDB" id="H1HPF9"/>
<protein>
    <submittedName>
        <fullName evidence="2">Uncharacterized protein</fullName>
    </submittedName>
</protein>
<evidence type="ECO:0000313" key="2">
    <source>
        <dbReference type="EMBL" id="EHO67928.1"/>
    </source>
</evidence>
<organism evidence="2 3">
    <name type="scientific">Segatella maculosa OT 289</name>
    <dbReference type="NCBI Taxonomy" id="999422"/>
    <lineage>
        <taxon>Bacteria</taxon>
        <taxon>Pseudomonadati</taxon>
        <taxon>Bacteroidota</taxon>
        <taxon>Bacteroidia</taxon>
        <taxon>Bacteroidales</taxon>
        <taxon>Prevotellaceae</taxon>
        <taxon>Segatella</taxon>
    </lineage>
</organism>
<evidence type="ECO:0000313" key="3">
    <source>
        <dbReference type="Proteomes" id="UP000003167"/>
    </source>
</evidence>
<dbReference type="EMBL" id="AGEK01000035">
    <property type="protein sequence ID" value="EHO67928.1"/>
    <property type="molecule type" value="Genomic_DNA"/>
</dbReference>
<keyword evidence="3" id="KW-1185">Reference proteome</keyword>
<name>H1HPF9_9BACT</name>
<dbReference type="STRING" id="999422.HMPREF9944_02053"/>